<dbReference type="InterPro" id="IPR005532">
    <property type="entry name" value="SUMF_dom"/>
</dbReference>
<sequence>MKQKYAPFTTTTIKFLKLLLKRKHWFFVVPFFLLWLNFVALKADEQILNATIKMCPKCNELYQNNEKFCGKDGTVLSDTNGKLVCPVCKKEGSGNEKFCVEHGEKLIPIERLSAGKDPADLERNMSLAAKYYQEGNTHCDNESYDLALKSYLKAEEVYPDLPGLHYNMGWLYSKLGDVDSAVDHLQKYIILAPDSKDITEVRSYIALLKQAHQKKIEVIEKYKSRDEAMEKALEIQNKKHDTVLIPAGKFSMGTNEARDVSQPEHVVYLDAYEIDRYEITNAQYWEFVKYIEETNDHSKCFKDEPIGKDHKPRYWEDEYYNVPDYPVARVDWYDAYAYAAWKGKRLPTEAEWEKAARGLDVRAFPWGNEWDHTRCNLSGEPMPVGSVESGKSMYGCYDMSGSVFEWCNDWFSSTYYQYSPSINPTGPEKGERKLIRGGSRFSRPFQVRVTERKSERPDLFNMAIGFRCAKDVEVKE</sequence>
<feature type="domain" description="Sulfatase-modifying factor enzyme-like" evidence="2">
    <location>
        <begin position="240"/>
        <end position="470"/>
    </location>
</feature>
<dbReference type="KEGG" id="kst:KSMBR1_3787"/>
<dbReference type="InterPro" id="IPR019734">
    <property type="entry name" value="TPR_rpt"/>
</dbReference>
<protein>
    <recommendedName>
        <fullName evidence="2">Sulfatase-modifying factor enzyme-like domain-containing protein</fullName>
    </recommendedName>
</protein>
<dbReference type="EMBL" id="LT934425">
    <property type="protein sequence ID" value="SOH06260.1"/>
    <property type="molecule type" value="Genomic_DNA"/>
</dbReference>
<feature type="repeat" description="TPR" evidence="1">
    <location>
        <begin position="128"/>
        <end position="161"/>
    </location>
</feature>
<dbReference type="SUPFAM" id="SSF56436">
    <property type="entry name" value="C-type lectin-like"/>
    <property type="match status" value="1"/>
</dbReference>
<dbReference type="InterPro" id="IPR042095">
    <property type="entry name" value="SUMF_sf"/>
</dbReference>
<dbReference type="AlphaFoldDB" id="A0A2C9CKT8"/>
<dbReference type="Pfam" id="PF03781">
    <property type="entry name" value="FGE-sulfatase"/>
    <property type="match status" value="1"/>
</dbReference>
<dbReference type="Pfam" id="PF13414">
    <property type="entry name" value="TPR_11"/>
    <property type="match status" value="1"/>
</dbReference>
<accession>A0A2C9CKT8</accession>
<dbReference type="SMART" id="SM00028">
    <property type="entry name" value="TPR"/>
    <property type="match status" value="2"/>
</dbReference>
<dbReference type="PANTHER" id="PTHR23150">
    <property type="entry name" value="SULFATASE MODIFYING FACTOR 1, 2"/>
    <property type="match status" value="1"/>
</dbReference>
<keyword evidence="4" id="KW-1185">Reference proteome</keyword>
<reference evidence="4" key="1">
    <citation type="submission" date="2017-10" db="EMBL/GenBank/DDBJ databases">
        <authorList>
            <person name="Frank J."/>
        </authorList>
    </citation>
    <scope>NUCLEOTIDE SEQUENCE [LARGE SCALE GENOMIC DNA]</scope>
</reference>
<keyword evidence="1" id="KW-0802">TPR repeat</keyword>
<dbReference type="Gene3D" id="1.25.40.10">
    <property type="entry name" value="Tetratricopeptide repeat domain"/>
    <property type="match status" value="1"/>
</dbReference>
<organism evidence="3 4">
    <name type="scientific">Kuenenia stuttgartiensis</name>
    <dbReference type="NCBI Taxonomy" id="174633"/>
    <lineage>
        <taxon>Bacteria</taxon>
        <taxon>Pseudomonadati</taxon>
        <taxon>Planctomycetota</taxon>
        <taxon>Candidatus Brocadiia</taxon>
        <taxon>Candidatus Brocadiales</taxon>
        <taxon>Candidatus Brocadiaceae</taxon>
        <taxon>Candidatus Kuenenia</taxon>
    </lineage>
</organism>
<feature type="repeat" description="TPR" evidence="1">
    <location>
        <begin position="162"/>
        <end position="195"/>
    </location>
</feature>
<evidence type="ECO:0000313" key="3">
    <source>
        <dbReference type="EMBL" id="SOH06260.1"/>
    </source>
</evidence>
<evidence type="ECO:0000256" key="1">
    <source>
        <dbReference type="PROSITE-ProRule" id="PRU00339"/>
    </source>
</evidence>
<gene>
    <name evidence="3" type="ORF">KSMBR1_3787</name>
</gene>
<dbReference type="SUPFAM" id="SSF48452">
    <property type="entry name" value="TPR-like"/>
    <property type="match status" value="1"/>
</dbReference>
<dbReference type="InterPro" id="IPR016187">
    <property type="entry name" value="CTDL_fold"/>
</dbReference>
<dbReference type="PROSITE" id="PS50005">
    <property type="entry name" value="TPR"/>
    <property type="match status" value="2"/>
</dbReference>
<dbReference type="Gene3D" id="3.90.1580.10">
    <property type="entry name" value="paralog of FGE (formylglycine-generating enzyme)"/>
    <property type="match status" value="1"/>
</dbReference>
<evidence type="ECO:0000313" key="4">
    <source>
        <dbReference type="Proteomes" id="UP000221734"/>
    </source>
</evidence>
<dbReference type="Proteomes" id="UP000221734">
    <property type="component" value="Chromosome Kuenenia_stuttgartiensis_MBR1"/>
</dbReference>
<dbReference type="OrthoDB" id="9766710at2"/>
<dbReference type="PANTHER" id="PTHR23150:SF19">
    <property type="entry name" value="FORMYLGLYCINE-GENERATING ENZYME"/>
    <property type="match status" value="1"/>
</dbReference>
<dbReference type="GO" id="GO:0120147">
    <property type="term" value="F:formylglycine-generating oxidase activity"/>
    <property type="evidence" value="ECO:0007669"/>
    <property type="project" value="TreeGrafter"/>
</dbReference>
<proteinExistence type="predicted"/>
<dbReference type="InterPro" id="IPR011990">
    <property type="entry name" value="TPR-like_helical_dom_sf"/>
</dbReference>
<evidence type="ECO:0000259" key="2">
    <source>
        <dbReference type="Pfam" id="PF03781"/>
    </source>
</evidence>
<name>A0A2C9CKT8_KUEST</name>
<dbReference type="InterPro" id="IPR051043">
    <property type="entry name" value="Sulfatase_Mod_Factor_Kinase"/>
</dbReference>